<comment type="subcellular location">
    <subcellularLocation>
        <location evidence="1 8">Nucleus</location>
    </subcellularLocation>
</comment>
<evidence type="ECO:0000256" key="7">
    <source>
        <dbReference type="ARBA" id="ARBA00032014"/>
    </source>
</evidence>
<protein>
    <recommendedName>
        <fullName evidence="3 8">Mediator of RNA polymerase II transcription subunit 17</fullName>
    </recommendedName>
    <alternativeName>
        <fullName evidence="7 8">Mediator complex subunit 17</fullName>
    </alternativeName>
</protein>
<evidence type="ECO:0000313" key="11">
    <source>
        <dbReference type="Proteomes" id="UP000305948"/>
    </source>
</evidence>
<evidence type="ECO:0000313" key="10">
    <source>
        <dbReference type="EMBL" id="TFK55925.1"/>
    </source>
</evidence>
<dbReference type="EMBL" id="ML213504">
    <property type="protein sequence ID" value="TFK55925.1"/>
    <property type="molecule type" value="Genomic_DNA"/>
</dbReference>
<gene>
    <name evidence="8" type="primary">MED17</name>
    <name evidence="10" type="ORF">OE88DRAFT_1716574</name>
</gene>
<evidence type="ECO:0000256" key="9">
    <source>
        <dbReference type="SAM" id="MobiDB-lite"/>
    </source>
</evidence>
<comment type="subunit">
    <text evidence="8">Component of the Mediator complex.</text>
</comment>
<organism evidence="10 11">
    <name type="scientific">Heliocybe sulcata</name>
    <dbReference type="NCBI Taxonomy" id="5364"/>
    <lineage>
        <taxon>Eukaryota</taxon>
        <taxon>Fungi</taxon>
        <taxon>Dikarya</taxon>
        <taxon>Basidiomycota</taxon>
        <taxon>Agaricomycotina</taxon>
        <taxon>Agaricomycetes</taxon>
        <taxon>Gloeophyllales</taxon>
        <taxon>Gloeophyllaceae</taxon>
        <taxon>Heliocybe</taxon>
    </lineage>
</organism>
<dbReference type="PANTHER" id="PTHR13114:SF7">
    <property type="entry name" value="MEDIATOR OF RNA POLYMERASE II TRANSCRIPTION SUBUNIT 17"/>
    <property type="match status" value="1"/>
</dbReference>
<comment type="function">
    <text evidence="8">Component of the Mediator complex, a coactivator involved in the regulated transcription of nearly all RNA polymerase II-dependent genes. Mediator functions as a bridge to convey information from gene-specific regulatory proteins to the basal RNA polymerase II transcription machinery. Mediator is recruited to promoters by direct interactions with regulatory proteins and serves as a scaffold for the assembly of a functional preinitiation complex with RNA polymerase II and the general transcription factors.</text>
</comment>
<keyword evidence="4 8" id="KW-0805">Transcription regulation</keyword>
<keyword evidence="8" id="KW-0010">Activator</keyword>
<dbReference type="GO" id="GO:0003712">
    <property type="term" value="F:transcription coregulator activity"/>
    <property type="evidence" value="ECO:0007669"/>
    <property type="project" value="InterPro"/>
</dbReference>
<dbReference type="GO" id="GO:0016592">
    <property type="term" value="C:mediator complex"/>
    <property type="evidence" value="ECO:0007669"/>
    <property type="project" value="InterPro"/>
</dbReference>
<dbReference type="InterPro" id="IPR019313">
    <property type="entry name" value="Mediator_Med17"/>
</dbReference>
<evidence type="ECO:0000256" key="6">
    <source>
        <dbReference type="ARBA" id="ARBA00023242"/>
    </source>
</evidence>
<evidence type="ECO:0000256" key="2">
    <source>
        <dbReference type="ARBA" id="ARBA00005635"/>
    </source>
</evidence>
<evidence type="ECO:0000256" key="5">
    <source>
        <dbReference type="ARBA" id="ARBA00023163"/>
    </source>
</evidence>
<dbReference type="GO" id="GO:0070847">
    <property type="term" value="C:core mediator complex"/>
    <property type="evidence" value="ECO:0007669"/>
    <property type="project" value="TreeGrafter"/>
</dbReference>
<keyword evidence="11" id="KW-1185">Reference proteome</keyword>
<reference evidence="10 11" key="1">
    <citation type="journal article" date="2019" name="Nat. Ecol. Evol.">
        <title>Megaphylogeny resolves global patterns of mushroom evolution.</title>
        <authorList>
            <person name="Varga T."/>
            <person name="Krizsan K."/>
            <person name="Foldi C."/>
            <person name="Dima B."/>
            <person name="Sanchez-Garcia M."/>
            <person name="Sanchez-Ramirez S."/>
            <person name="Szollosi G.J."/>
            <person name="Szarkandi J.G."/>
            <person name="Papp V."/>
            <person name="Albert L."/>
            <person name="Andreopoulos W."/>
            <person name="Angelini C."/>
            <person name="Antonin V."/>
            <person name="Barry K.W."/>
            <person name="Bougher N.L."/>
            <person name="Buchanan P."/>
            <person name="Buyck B."/>
            <person name="Bense V."/>
            <person name="Catcheside P."/>
            <person name="Chovatia M."/>
            <person name="Cooper J."/>
            <person name="Damon W."/>
            <person name="Desjardin D."/>
            <person name="Finy P."/>
            <person name="Geml J."/>
            <person name="Haridas S."/>
            <person name="Hughes K."/>
            <person name="Justo A."/>
            <person name="Karasinski D."/>
            <person name="Kautmanova I."/>
            <person name="Kiss B."/>
            <person name="Kocsube S."/>
            <person name="Kotiranta H."/>
            <person name="LaButti K.M."/>
            <person name="Lechner B.E."/>
            <person name="Liimatainen K."/>
            <person name="Lipzen A."/>
            <person name="Lukacs Z."/>
            <person name="Mihaltcheva S."/>
            <person name="Morgado L.N."/>
            <person name="Niskanen T."/>
            <person name="Noordeloos M.E."/>
            <person name="Ohm R.A."/>
            <person name="Ortiz-Santana B."/>
            <person name="Ovrebo C."/>
            <person name="Racz N."/>
            <person name="Riley R."/>
            <person name="Savchenko A."/>
            <person name="Shiryaev A."/>
            <person name="Soop K."/>
            <person name="Spirin V."/>
            <person name="Szebenyi C."/>
            <person name="Tomsovsky M."/>
            <person name="Tulloss R.E."/>
            <person name="Uehling J."/>
            <person name="Grigoriev I.V."/>
            <person name="Vagvolgyi C."/>
            <person name="Papp T."/>
            <person name="Martin F.M."/>
            <person name="Miettinen O."/>
            <person name="Hibbett D.S."/>
            <person name="Nagy L.G."/>
        </authorList>
    </citation>
    <scope>NUCLEOTIDE SEQUENCE [LARGE SCALE GENOMIC DNA]</scope>
    <source>
        <strain evidence="10 11">OMC1185</strain>
    </source>
</reference>
<evidence type="ECO:0000256" key="1">
    <source>
        <dbReference type="ARBA" id="ARBA00004123"/>
    </source>
</evidence>
<dbReference type="PANTHER" id="PTHR13114">
    <property type="entry name" value="MEDIATOR OF RNA POLYMERASE II TRANSCRIPTION SUBUNIT 17"/>
    <property type="match status" value="1"/>
</dbReference>
<feature type="compositionally biased region" description="Acidic residues" evidence="9">
    <location>
        <begin position="76"/>
        <end position="92"/>
    </location>
</feature>
<evidence type="ECO:0000256" key="3">
    <source>
        <dbReference type="ARBA" id="ARBA00019610"/>
    </source>
</evidence>
<dbReference type="Proteomes" id="UP000305948">
    <property type="component" value="Unassembled WGS sequence"/>
</dbReference>
<dbReference type="GO" id="GO:0006357">
    <property type="term" value="P:regulation of transcription by RNA polymerase II"/>
    <property type="evidence" value="ECO:0007669"/>
    <property type="project" value="InterPro"/>
</dbReference>
<name>A0A5C3NGB7_9AGAM</name>
<dbReference type="AlphaFoldDB" id="A0A5C3NGB7"/>
<proteinExistence type="inferred from homology"/>
<evidence type="ECO:0000256" key="4">
    <source>
        <dbReference type="ARBA" id="ARBA00023015"/>
    </source>
</evidence>
<sequence>MEEPPWKKLRLSLERPYKDDRGNYIPVLLDITPEGEHIYEPREDPSQVLGDKLRRIFLERGLDFFDKHGVARHADNEDDTENPEDAEVEQDAEETRRIQPMTAEELFRMRMQLMPQLYIALGEMSHARDLMSLLLSTSAPVPGSEAPILPGSHAPTPAPVLPNAELTASIVTKPVPIPSVQAFNAQLAIGGKDEALRQAANVFKGAAAGMERARVRGEQYWSQALKIRKSNWGLVPAPLPFGSATGKGADKTSKDFLISFGLEDSSPAFRRRAIGHMPTFETSSNVLELPHRQKTRLRIRLSTLDESGRRTASQNRLLVPREDTVDGALAAAQRELIEQEVFSLLIRESSSLPSASSRVSERLIVIEAAQNTELAFELVDSDSIEQPDEPPDLGDAKCDLIFAALHLLLLRIHTHFKTQRLRNDPALSQNPPPPAPAILQPVLEALQYEVFCSRVNVEVEKMTGALRAAGVPSTMRLNSVGETGQALVELFNDRNGGRLSGDIVVRIGTRDTLRLTFTSPSKLYAHLPQGKINVASITQLSQLLRDEAEQRLLNRICETGTELCSSVSGTWFVDLITSRAVGRWEGCVLNFRITYGEDFKILCSAFRLDRANGRPESLLDTYEARQQEGLPLLSWVEETIGVALSR</sequence>
<feature type="region of interest" description="Disordered" evidence="9">
    <location>
        <begin position="72"/>
        <end position="95"/>
    </location>
</feature>
<keyword evidence="6 8" id="KW-0539">Nucleus</keyword>
<dbReference type="Pfam" id="PF10156">
    <property type="entry name" value="Med17"/>
    <property type="match status" value="1"/>
</dbReference>
<dbReference type="OrthoDB" id="10251234at2759"/>
<evidence type="ECO:0000256" key="8">
    <source>
        <dbReference type="RuleBase" id="RU364140"/>
    </source>
</evidence>
<comment type="similarity">
    <text evidence="2 8">Belongs to the Mediator complex subunit 17 family.</text>
</comment>
<dbReference type="STRING" id="5364.A0A5C3NGB7"/>
<keyword evidence="5 8" id="KW-0804">Transcription</keyword>
<accession>A0A5C3NGB7</accession>